<proteinExistence type="predicted"/>
<reference evidence="1" key="1">
    <citation type="submission" date="2019-04" db="EMBL/GenBank/DDBJ databases">
        <title>Friends and foes A comparative genomics study of 23 Aspergillus species from section Flavi.</title>
        <authorList>
            <consortium name="DOE Joint Genome Institute"/>
            <person name="Kjaerbolling I."/>
            <person name="Vesth T."/>
            <person name="Frisvad J.C."/>
            <person name="Nybo J.L."/>
            <person name="Theobald S."/>
            <person name="Kildgaard S."/>
            <person name="Isbrandt T."/>
            <person name="Kuo A."/>
            <person name="Sato A."/>
            <person name="Lyhne E.K."/>
            <person name="Kogle M.E."/>
            <person name="Wiebenga A."/>
            <person name="Kun R.S."/>
            <person name="Lubbers R.J."/>
            <person name="Makela M.R."/>
            <person name="Barry K."/>
            <person name="Chovatia M."/>
            <person name="Clum A."/>
            <person name="Daum C."/>
            <person name="Haridas S."/>
            <person name="He G."/>
            <person name="LaButti K."/>
            <person name="Lipzen A."/>
            <person name="Mondo S."/>
            <person name="Riley R."/>
            <person name="Salamov A."/>
            <person name="Simmons B.A."/>
            <person name="Magnuson J.K."/>
            <person name="Henrissat B."/>
            <person name="Mortensen U.H."/>
            <person name="Larsen T.O."/>
            <person name="Devries R.P."/>
            <person name="Grigoriev I.V."/>
            <person name="Machida M."/>
            <person name="Baker S.E."/>
            <person name="Andersen M.R."/>
        </authorList>
    </citation>
    <scope>NUCLEOTIDE SEQUENCE [LARGE SCALE GENOMIC DNA]</scope>
    <source>
        <strain evidence="1">CBS 121.62</strain>
    </source>
</reference>
<organism evidence="1">
    <name type="scientific">Aspergillus flavus</name>
    <dbReference type="NCBI Taxonomy" id="5059"/>
    <lineage>
        <taxon>Eukaryota</taxon>
        <taxon>Fungi</taxon>
        <taxon>Dikarya</taxon>
        <taxon>Ascomycota</taxon>
        <taxon>Pezizomycotina</taxon>
        <taxon>Eurotiomycetes</taxon>
        <taxon>Eurotiomycetidae</taxon>
        <taxon>Eurotiales</taxon>
        <taxon>Aspergillaceae</taxon>
        <taxon>Aspergillus</taxon>
        <taxon>Aspergillus subgen. Circumdati</taxon>
    </lineage>
</organism>
<protein>
    <submittedName>
        <fullName evidence="1">Uncharacterized protein</fullName>
    </submittedName>
</protein>
<dbReference type="Proteomes" id="UP000325434">
    <property type="component" value="Unassembled WGS sequence"/>
</dbReference>
<dbReference type="AlphaFoldDB" id="A0A5N6GUA3"/>
<dbReference type="EMBL" id="ML734617">
    <property type="protein sequence ID" value="KAB8245104.1"/>
    <property type="molecule type" value="Genomic_DNA"/>
</dbReference>
<evidence type="ECO:0000313" key="1">
    <source>
        <dbReference type="EMBL" id="KAB8245104.1"/>
    </source>
</evidence>
<accession>A0A5N6GUA3</accession>
<name>A0A5N6GUA3_ASPFL</name>
<gene>
    <name evidence="1" type="ORF">BDV35DRAFT_268585</name>
</gene>
<sequence length="70" mass="8331">MTFLVLKPLSLILVVYLISYESGRWDRTCLFYFQRFRGQLISDLGSWMGPFLWLGIPCLQIVDETTWLPW</sequence>